<name>A0A1H6PX82_YARLL</name>
<dbReference type="AlphaFoldDB" id="A0A1H6PX82"/>
<keyword evidence="2 4" id="KW-0547">Nucleotide-binding</keyword>
<dbReference type="RefSeq" id="XP_500802.1">
    <property type="nucleotide sequence ID" value="XM_500802.3"/>
</dbReference>
<evidence type="ECO:0000313" key="6">
    <source>
        <dbReference type="EMBL" id="AOW01600.1"/>
    </source>
</evidence>
<dbReference type="InterPro" id="IPR043129">
    <property type="entry name" value="ATPase_NBD"/>
</dbReference>
<dbReference type="Gene3D" id="3.30.30.30">
    <property type="match status" value="1"/>
</dbReference>
<accession>A0A1H6PX82</accession>
<dbReference type="Gene3D" id="3.90.640.10">
    <property type="entry name" value="Actin, Chain A, domain 4"/>
    <property type="match status" value="1"/>
</dbReference>
<evidence type="ECO:0000256" key="1">
    <source>
        <dbReference type="ARBA" id="ARBA00007381"/>
    </source>
</evidence>
<reference evidence="6 7" key="1">
    <citation type="journal article" date="2016" name="PLoS ONE">
        <title>Sequence Assembly of Yarrowia lipolytica Strain W29/CLIB89 Shows Transposable Element Diversity.</title>
        <authorList>
            <person name="Magnan C."/>
            <person name="Yu J."/>
            <person name="Chang I."/>
            <person name="Jahn E."/>
            <person name="Kanomata Y."/>
            <person name="Wu J."/>
            <person name="Zeller M."/>
            <person name="Oakes M."/>
            <person name="Baldi P."/>
            <person name="Sandmeyer S."/>
        </authorList>
    </citation>
    <scope>NUCLEOTIDE SEQUENCE [LARGE SCALE GENOMIC DNA]</scope>
    <source>
        <strain evidence="7">CLIB89(W29)</strain>
    </source>
</reference>
<protein>
    <submittedName>
        <fullName evidence="6">Uncharacterized protein</fullName>
    </submittedName>
</protein>
<dbReference type="eggNOG" id="KOG0101">
    <property type="taxonomic scope" value="Eukaryota"/>
</dbReference>
<evidence type="ECO:0000256" key="4">
    <source>
        <dbReference type="RuleBase" id="RU003322"/>
    </source>
</evidence>
<dbReference type="PRINTS" id="PR00301">
    <property type="entry name" value="HEATSHOCK70"/>
</dbReference>
<evidence type="ECO:0000256" key="5">
    <source>
        <dbReference type="SAM" id="MobiDB-lite"/>
    </source>
</evidence>
<dbReference type="OrthoDB" id="29851at2759"/>
<dbReference type="GO" id="GO:0140662">
    <property type="term" value="F:ATP-dependent protein folding chaperone"/>
    <property type="evidence" value="ECO:0007669"/>
    <property type="project" value="InterPro"/>
</dbReference>
<feature type="region of interest" description="Disordered" evidence="5">
    <location>
        <begin position="455"/>
        <end position="478"/>
    </location>
</feature>
<dbReference type="VEuPathDB" id="FungiDB:YALI1_B16419g"/>
<dbReference type="Proteomes" id="UP000182444">
    <property type="component" value="Chromosome 1B"/>
</dbReference>
<feature type="compositionally biased region" description="Acidic residues" evidence="5">
    <location>
        <begin position="463"/>
        <end position="474"/>
    </location>
</feature>
<dbReference type="KEGG" id="yli:2906868"/>
<gene>
    <name evidence="6" type="ORF">YALI1_B16419g</name>
</gene>
<organism evidence="6 7">
    <name type="scientific">Yarrowia lipolytica</name>
    <name type="common">Candida lipolytica</name>
    <dbReference type="NCBI Taxonomy" id="4952"/>
    <lineage>
        <taxon>Eukaryota</taxon>
        <taxon>Fungi</taxon>
        <taxon>Dikarya</taxon>
        <taxon>Ascomycota</taxon>
        <taxon>Saccharomycotina</taxon>
        <taxon>Dipodascomycetes</taxon>
        <taxon>Dipodascales</taxon>
        <taxon>Dipodascales incertae sedis</taxon>
        <taxon>Yarrowia</taxon>
    </lineage>
</organism>
<evidence type="ECO:0000313" key="7">
    <source>
        <dbReference type="Proteomes" id="UP000182444"/>
    </source>
</evidence>
<dbReference type="OMA" id="DQVLMDH"/>
<proteinExistence type="inferred from homology"/>
<dbReference type="EMBL" id="CP017554">
    <property type="protein sequence ID" value="AOW01600.1"/>
    <property type="molecule type" value="Genomic_DNA"/>
</dbReference>
<dbReference type="PANTHER" id="PTHR19375">
    <property type="entry name" value="HEAT SHOCK PROTEIN 70KDA"/>
    <property type="match status" value="1"/>
</dbReference>
<dbReference type="Pfam" id="PF00012">
    <property type="entry name" value="HSP70"/>
    <property type="match status" value="1"/>
</dbReference>
<keyword evidence="3 4" id="KW-0067">ATP-binding</keyword>
<sequence>MSTVIGIAFGNTNSSIAYEKDGKVEVIANPDGDRFIPSTVSYVGSDEYSGLEAKAQLIRNAANTVTNFRDYLGKPFSNIDASAAKASSKPTDGGSAVAYKLERGNGEEAVSVDEIAVRHLTKLQEAAKDYIGKPIDGIVIAVPTDFDEATTKAVVKACEGAKMPVLQVISEPAAALLASDAGNAEISSGDRVSLVLDLGGIRSDAAVIATRGGVYTTLATHHAFGLGGNKLDDALVNYFAKEFEKKHKLNPLEDKRGVAKLVHESEAVKKTLSNTSSATFAIESLAGGIDYHGTVNRLRFELVAKAIFAEFNTFALEAVKKAGLDPLDVDEVLLVGGTANIPKIAKLLSSSFENATVVAPAVESKAVEPAELVARGAAIQAALVADFDESEIADSTQAVVTVAPHTTAPIGVKLADGSLKVIIPQDTPLPVKKSVVLPAKGSFFAQIYEGKHSIDEKEVTPTNDDDDSDFDDEPYTERTKKVEGTHLLGELGLDGITGDKVEVIVNITRELKLEISAREIGGAGVVRGVAGTAKLE</sequence>
<dbReference type="GO" id="GO:0005524">
    <property type="term" value="F:ATP binding"/>
    <property type="evidence" value="ECO:0007669"/>
    <property type="project" value="UniProtKB-KW"/>
</dbReference>
<dbReference type="FunFam" id="3.90.640.10:FF:000010">
    <property type="entry name" value="heat shock 70 kDa protein 14"/>
    <property type="match status" value="1"/>
</dbReference>
<dbReference type="SUPFAM" id="SSF100920">
    <property type="entry name" value="Heat shock protein 70kD (HSP70), peptide-binding domain"/>
    <property type="match status" value="1"/>
</dbReference>
<evidence type="ECO:0000256" key="2">
    <source>
        <dbReference type="ARBA" id="ARBA00022741"/>
    </source>
</evidence>
<comment type="similarity">
    <text evidence="1 4">Belongs to the heat shock protein 70 family.</text>
</comment>
<dbReference type="VEuPathDB" id="FungiDB:YALI0_B12474g"/>
<dbReference type="InterPro" id="IPR013126">
    <property type="entry name" value="Hsp_70_fam"/>
</dbReference>
<dbReference type="GeneID" id="2906868"/>
<dbReference type="Gene3D" id="2.60.34.10">
    <property type="entry name" value="Substrate Binding Domain Of DNAk, Chain A, domain 1"/>
    <property type="match status" value="1"/>
</dbReference>
<dbReference type="SUPFAM" id="SSF53067">
    <property type="entry name" value="Actin-like ATPase domain"/>
    <property type="match status" value="2"/>
</dbReference>
<dbReference type="Gene3D" id="3.30.420.40">
    <property type="match status" value="2"/>
</dbReference>
<dbReference type="InterPro" id="IPR029047">
    <property type="entry name" value="HSP70_peptide-bd_sf"/>
</dbReference>
<evidence type="ECO:0000256" key="3">
    <source>
        <dbReference type="ARBA" id="ARBA00022840"/>
    </source>
</evidence>